<dbReference type="RefSeq" id="WP_233725779.1">
    <property type="nucleotide sequence ID" value="NZ_JAJVCN010000001.1"/>
</dbReference>
<dbReference type="InterPro" id="IPR026487">
    <property type="entry name" value="CHP04141"/>
</dbReference>
<sequence length="240" mass="26720">MKVAEITSLRAGRIGGYDEQGQTVGGDVPALHWIAAEVAYGETRCVLLDGDWYELGDEYIRHVQAVTERAFAHAPEWALPAWNDSSCEPSPNEDTYNRYVARMDPRFLLMDKNLVFTRAHRRGFEACDLLGPDNELVHVKRTSARTGSSPLSHLFAQGLVAAETLTDPRAWQDFTALVADRSPERAARLGHRPSAIVYAIHRSDRALTPDTLFTFARSALVSAWVTLTTYGIPVYVHVIP</sequence>
<gene>
    <name evidence="1" type="ORF">LWC34_15600</name>
</gene>
<protein>
    <submittedName>
        <fullName evidence="1">TIGR04141 family sporadically distributed protein</fullName>
    </submittedName>
</protein>
<proteinExistence type="predicted"/>
<dbReference type="Proteomes" id="UP001521150">
    <property type="component" value="Unassembled WGS sequence"/>
</dbReference>
<evidence type="ECO:0000313" key="2">
    <source>
        <dbReference type="Proteomes" id="UP001521150"/>
    </source>
</evidence>
<dbReference type="NCBIfam" id="TIGR04141">
    <property type="entry name" value="TIGR04141 family sporadically distributed protein"/>
    <property type="match status" value="1"/>
</dbReference>
<dbReference type="Pfam" id="PF19614">
    <property type="entry name" value="DUF6119"/>
    <property type="match status" value="1"/>
</dbReference>
<dbReference type="EMBL" id="JAJVCN010000001">
    <property type="protein sequence ID" value="MCE7004249.1"/>
    <property type="molecule type" value="Genomic_DNA"/>
</dbReference>
<accession>A0ABS8Z8M5</accession>
<reference evidence="1 2" key="1">
    <citation type="submission" date="2021-12" db="EMBL/GenBank/DDBJ databases">
        <title>Genome sequence of Kibdelosporangium philippinense ATCC 49844.</title>
        <authorList>
            <person name="Fedorov E.A."/>
            <person name="Omeragic M."/>
            <person name="Shalygina K.F."/>
            <person name="Maclea K.S."/>
        </authorList>
    </citation>
    <scope>NUCLEOTIDE SEQUENCE [LARGE SCALE GENOMIC DNA]</scope>
    <source>
        <strain evidence="1 2">ATCC 49844</strain>
    </source>
</reference>
<organism evidence="1 2">
    <name type="scientific">Kibdelosporangium philippinense</name>
    <dbReference type="NCBI Taxonomy" id="211113"/>
    <lineage>
        <taxon>Bacteria</taxon>
        <taxon>Bacillati</taxon>
        <taxon>Actinomycetota</taxon>
        <taxon>Actinomycetes</taxon>
        <taxon>Pseudonocardiales</taxon>
        <taxon>Pseudonocardiaceae</taxon>
        <taxon>Kibdelosporangium</taxon>
    </lineage>
</organism>
<evidence type="ECO:0000313" key="1">
    <source>
        <dbReference type="EMBL" id="MCE7004249.1"/>
    </source>
</evidence>
<comment type="caution">
    <text evidence="1">The sequence shown here is derived from an EMBL/GenBank/DDBJ whole genome shotgun (WGS) entry which is preliminary data.</text>
</comment>
<name>A0ABS8Z8M5_9PSEU</name>
<keyword evidence="2" id="KW-1185">Reference proteome</keyword>